<dbReference type="SUPFAM" id="SSF52172">
    <property type="entry name" value="CheY-like"/>
    <property type="match status" value="1"/>
</dbReference>
<feature type="domain" description="Response regulatory" evidence="16">
    <location>
        <begin position="509"/>
        <end position="618"/>
    </location>
</feature>
<evidence type="ECO:0000259" key="17">
    <source>
        <dbReference type="PROSITE" id="PS50885"/>
    </source>
</evidence>
<dbReference type="InterPro" id="IPR003660">
    <property type="entry name" value="HAMP_dom"/>
</dbReference>
<evidence type="ECO:0000256" key="4">
    <source>
        <dbReference type="ARBA" id="ARBA00022475"/>
    </source>
</evidence>
<dbReference type="CDD" id="cd06225">
    <property type="entry name" value="HAMP"/>
    <property type="match status" value="1"/>
</dbReference>
<evidence type="ECO:0000256" key="6">
    <source>
        <dbReference type="ARBA" id="ARBA00022679"/>
    </source>
</evidence>
<dbReference type="GO" id="GO:0000155">
    <property type="term" value="F:phosphorelay sensor kinase activity"/>
    <property type="evidence" value="ECO:0007669"/>
    <property type="project" value="InterPro"/>
</dbReference>
<dbReference type="SMART" id="SM00387">
    <property type="entry name" value="HATPase_c"/>
    <property type="match status" value="1"/>
</dbReference>
<keyword evidence="10" id="KW-0902">Two-component regulatory system</keyword>
<evidence type="ECO:0000256" key="10">
    <source>
        <dbReference type="ARBA" id="ARBA00023012"/>
    </source>
</evidence>
<dbReference type="Pfam" id="PF02518">
    <property type="entry name" value="HATPase_c"/>
    <property type="match status" value="1"/>
</dbReference>
<comment type="caution">
    <text evidence="18">The sequence shown here is derived from an EMBL/GenBank/DDBJ whole genome shotgun (WGS) entry which is preliminary data.</text>
</comment>
<sequence length="629" mass="68995">MMTWRNLSIVRKLGLLLAFNTLLAVLAIALVFSVGSAYSRYHDTRAQLLALAAVVGENSRAALAFDDPESARQTLSALAAKEEIDTVRLLDAQGALFAQVEFPRLDHDGDLLERLVQAALPATLAVQQVMTDGGQIVGRIELSAHLLHIWLDVLAGQAAMVLLGVVLAALAVHFGMRLRRIVTDPILALAQVTHRVSREQDYAIRATKAHNDEIGTLVDHFNHMLAEIQTRDNALRRERLFLEQRTVDMQLARDEAERASRVKSEFISTVSHELRTPLTAISGALGLIAGGAVGPLSPQALEMVAIAKKNGQRLSYLINDLLDMEGLMAGKLHFDMRALELMPLLEQSLVENQAYAEQHKVRYAIGPRIDGVRVWVDAQRLQQVLANLLSNAAKFSPEGSSVEVAVRRRGEMVRVEVRDQGPGIPASFQDRIFQKFSQADASDTRQKGGTGLGLAISRGLIERMGGSIGFESQEGQGSCFFFELPVWHPQLQSHLLEQRVSAVRPSTPRVLHVEDDEDTHQVVCAMAGDRIDLEHATNLREARARVAREHFDAVILDLTLPNESGWSLLPAIHEHQPGARVVVLTGGDEVPGDGQWVDAVLRKSSVSPRQLLDAITPPDTRSAPEGHTP</sequence>
<dbReference type="CDD" id="cd00082">
    <property type="entry name" value="HisKA"/>
    <property type="match status" value="1"/>
</dbReference>
<dbReference type="PROSITE" id="PS50110">
    <property type="entry name" value="RESPONSE_REGULATORY"/>
    <property type="match status" value="1"/>
</dbReference>
<dbReference type="PANTHER" id="PTHR43047:SF72">
    <property type="entry name" value="OSMOSENSING HISTIDINE PROTEIN KINASE SLN1"/>
    <property type="match status" value="1"/>
</dbReference>
<evidence type="ECO:0000256" key="8">
    <source>
        <dbReference type="ARBA" id="ARBA00022777"/>
    </source>
</evidence>
<dbReference type="EC" id="2.7.13.3" evidence="3"/>
<feature type="domain" description="HAMP" evidence="17">
    <location>
        <begin position="180"/>
        <end position="233"/>
    </location>
</feature>
<keyword evidence="11 14" id="KW-0472">Membrane</keyword>
<keyword evidence="14" id="KW-1133">Transmembrane helix</keyword>
<evidence type="ECO:0000256" key="1">
    <source>
        <dbReference type="ARBA" id="ARBA00000085"/>
    </source>
</evidence>
<evidence type="ECO:0000259" key="15">
    <source>
        <dbReference type="PROSITE" id="PS50109"/>
    </source>
</evidence>
<evidence type="ECO:0000256" key="11">
    <source>
        <dbReference type="ARBA" id="ARBA00023136"/>
    </source>
</evidence>
<dbReference type="PANTHER" id="PTHR43047">
    <property type="entry name" value="TWO-COMPONENT HISTIDINE PROTEIN KINASE"/>
    <property type="match status" value="1"/>
</dbReference>
<dbReference type="OrthoDB" id="9810730at2"/>
<dbReference type="AlphaFoldDB" id="A0A9X4NQX2"/>
<dbReference type="PRINTS" id="PR00344">
    <property type="entry name" value="BCTRLSENSOR"/>
</dbReference>
<dbReference type="Pfam" id="PF17152">
    <property type="entry name" value="CHASE8"/>
    <property type="match status" value="1"/>
</dbReference>
<feature type="domain" description="Histidine kinase" evidence="15">
    <location>
        <begin position="269"/>
        <end position="488"/>
    </location>
</feature>
<feature type="transmembrane region" description="Helical" evidence="14">
    <location>
        <begin position="149"/>
        <end position="172"/>
    </location>
</feature>
<dbReference type="GO" id="GO:0005524">
    <property type="term" value="F:ATP binding"/>
    <property type="evidence" value="ECO:0007669"/>
    <property type="project" value="UniProtKB-KW"/>
</dbReference>
<dbReference type="Gene3D" id="3.40.50.2300">
    <property type="match status" value="1"/>
</dbReference>
<keyword evidence="8" id="KW-0418">Kinase</keyword>
<gene>
    <name evidence="18" type="ORF">H010_06945</name>
</gene>
<evidence type="ECO:0000256" key="14">
    <source>
        <dbReference type="SAM" id="Phobius"/>
    </source>
</evidence>
<dbReference type="GO" id="GO:0005886">
    <property type="term" value="C:plasma membrane"/>
    <property type="evidence" value="ECO:0007669"/>
    <property type="project" value="UniProtKB-SubCell"/>
</dbReference>
<dbReference type="GO" id="GO:0009927">
    <property type="term" value="F:histidine phosphotransfer kinase activity"/>
    <property type="evidence" value="ECO:0007669"/>
    <property type="project" value="TreeGrafter"/>
</dbReference>
<dbReference type="SMART" id="SM00304">
    <property type="entry name" value="HAMP"/>
    <property type="match status" value="1"/>
</dbReference>
<dbReference type="SMART" id="SM00388">
    <property type="entry name" value="HisKA"/>
    <property type="match status" value="1"/>
</dbReference>
<keyword evidence="4" id="KW-1003">Cell membrane</keyword>
<keyword evidence="7" id="KW-0547">Nucleotide-binding</keyword>
<dbReference type="Gene3D" id="6.10.340.10">
    <property type="match status" value="1"/>
</dbReference>
<dbReference type="CDD" id="cd16922">
    <property type="entry name" value="HATPase_EvgS-ArcB-TorS-like"/>
    <property type="match status" value="1"/>
</dbReference>
<dbReference type="Gene3D" id="3.30.565.10">
    <property type="entry name" value="Histidine kinase-like ATPase, C-terminal domain"/>
    <property type="match status" value="1"/>
</dbReference>
<dbReference type="InterPro" id="IPR036097">
    <property type="entry name" value="HisK_dim/P_sf"/>
</dbReference>
<evidence type="ECO:0000256" key="13">
    <source>
        <dbReference type="SAM" id="MobiDB-lite"/>
    </source>
</evidence>
<dbReference type="PROSITE" id="PS50885">
    <property type="entry name" value="HAMP"/>
    <property type="match status" value="1"/>
</dbReference>
<dbReference type="SMART" id="SM00448">
    <property type="entry name" value="REC"/>
    <property type="match status" value="1"/>
</dbReference>
<dbReference type="InterPro" id="IPR011006">
    <property type="entry name" value="CheY-like_superfamily"/>
</dbReference>
<dbReference type="InterPro" id="IPR033417">
    <property type="entry name" value="CHASE8"/>
</dbReference>
<dbReference type="Pfam" id="PF00072">
    <property type="entry name" value="Response_reg"/>
    <property type="match status" value="1"/>
</dbReference>
<dbReference type="SUPFAM" id="SSF55874">
    <property type="entry name" value="ATPase domain of HSP90 chaperone/DNA topoisomerase II/histidine kinase"/>
    <property type="match status" value="1"/>
</dbReference>
<name>A0A9X4NQX2_9BURK</name>
<dbReference type="InterPro" id="IPR004358">
    <property type="entry name" value="Sig_transdc_His_kin-like_C"/>
</dbReference>
<keyword evidence="6" id="KW-0808">Transferase</keyword>
<evidence type="ECO:0000256" key="3">
    <source>
        <dbReference type="ARBA" id="ARBA00012438"/>
    </source>
</evidence>
<evidence type="ECO:0000259" key="16">
    <source>
        <dbReference type="PROSITE" id="PS50110"/>
    </source>
</evidence>
<dbReference type="SUPFAM" id="SSF47384">
    <property type="entry name" value="Homodimeric domain of signal transducing histidine kinase"/>
    <property type="match status" value="1"/>
</dbReference>
<dbReference type="Pfam" id="PF00512">
    <property type="entry name" value="HisKA"/>
    <property type="match status" value="1"/>
</dbReference>
<dbReference type="PROSITE" id="PS50109">
    <property type="entry name" value="HIS_KIN"/>
    <property type="match status" value="1"/>
</dbReference>
<dbReference type="EMBL" id="AOGK01000004">
    <property type="protein sequence ID" value="MDG5974984.1"/>
    <property type="molecule type" value="Genomic_DNA"/>
</dbReference>
<reference evidence="18" key="1">
    <citation type="submission" date="2013-01" db="EMBL/GenBank/DDBJ databases">
        <title>Genome draft of Hydrogenophaga taeniospiralis 2K1.</title>
        <authorList>
            <person name="Gomila M."/>
            <person name="Lalucat J."/>
        </authorList>
    </citation>
    <scope>NUCLEOTIDE SEQUENCE</scope>
    <source>
        <strain evidence="18">CCUG 15921</strain>
    </source>
</reference>
<dbReference type="SUPFAM" id="SSF158472">
    <property type="entry name" value="HAMP domain-like"/>
    <property type="match status" value="1"/>
</dbReference>
<dbReference type="InterPro" id="IPR001789">
    <property type="entry name" value="Sig_transdc_resp-reg_receiver"/>
</dbReference>
<dbReference type="Gene3D" id="1.10.287.130">
    <property type="match status" value="1"/>
</dbReference>
<evidence type="ECO:0000256" key="5">
    <source>
        <dbReference type="ARBA" id="ARBA00022553"/>
    </source>
</evidence>
<feature type="region of interest" description="Disordered" evidence="13">
    <location>
        <begin position="608"/>
        <end position="629"/>
    </location>
</feature>
<dbReference type="InterPro" id="IPR003594">
    <property type="entry name" value="HATPase_dom"/>
</dbReference>
<comment type="catalytic activity">
    <reaction evidence="1">
        <text>ATP + protein L-histidine = ADP + protein N-phospho-L-histidine.</text>
        <dbReference type="EC" id="2.7.13.3"/>
    </reaction>
</comment>
<dbReference type="InterPro" id="IPR003661">
    <property type="entry name" value="HisK_dim/P_dom"/>
</dbReference>
<dbReference type="InterPro" id="IPR036890">
    <property type="entry name" value="HATPase_C_sf"/>
</dbReference>
<protein>
    <recommendedName>
        <fullName evidence="3">histidine kinase</fullName>
        <ecNumber evidence="3">2.7.13.3</ecNumber>
    </recommendedName>
</protein>
<evidence type="ECO:0000313" key="18">
    <source>
        <dbReference type="EMBL" id="MDG5974984.1"/>
    </source>
</evidence>
<feature type="modified residue" description="4-aspartylphosphate" evidence="12">
    <location>
        <position position="557"/>
    </location>
</feature>
<evidence type="ECO:0000256" key="9">
    <source>
        <dbReference type="ARBA" id="ARBA00022840"/>
    </source>
</evidence>
<organism evidence="18 19">
    <name type="scientific">Hydrogenophaga taeniospiralis CCUG 15921</name>
    <dbReference type="NCBI Taxonomy" id="1281780"/>
    <lineage>
        <taxon>Bacteria</taxon>
        <taxon>Pseudomonadati</taxon>
        <taxon>Pseudomonadota</taxon>
        <taxon>Betaproteobacteria</taxon>
        <taxon>Burkholderiales</taxon>
        <taxon>Comamonadaceae</taxon>
        <taxon>Hydrogenophaga</taxon>
    </lineage>
</organism>
<keyword evidence="14" id="KW-0812">Transmembrane</keyword>
<evidence type="ECO:0000313" key="19">
    <source>
        <dbReference type="Proteomes" id="UP001152876"/>
    </source>
</evidence>
<keyword evidence="5 12" id="KW-0597">Phosphoprotein</keyword>
<keyword evidence="9" id="KW-0067">ATP-binding</keyword>
<evidence type="ECO:0000256" key="2">
    <source>
        <dbReference type="ARBA" id="ARBA00004236"/>
    </source>
</evidence>
<dbReference type="InterPro" id="IPR005467">
    <property type="entry name" value="His_kinase_dom"/>
</dbReference>
<dbReference type="FunFam" id="3.30.565.10:FF:000023">
    <property type="entry name" value="PAS domain-containing sensor histidine kinase"/>
    <property type="match status" value="1"/>
</dbReference>
<dbReference type="Proteomes" id="UP001152876">
    <property type="component" value="Unassembled WGS sequence"/>
</dbReference>
<keyword evidence="19" id="KW-1185">Reference proteome</keyword>
<proteinExistence type="predicted"/>
<comment type="subcellular location">
    <subcellularLocation>
        <location evidence="2">Cell membrane</location>
    </subcellularLocation>
</comment>
<accession>A0A9X4NQX2</accession>
<dbReference type="Pfam" id="PF00672">
    <property type="entry name" value="HAMP"/>
    <property type="match status" value="1"/>
</dbReference>
<evidence type="ECO:0000256" key="12">
    <source>
        <dbReference type="PROSITE-ProRule" id="PRU00169"/>
    </source>
</evidence>
<evidence type="ECO:0000256" key="7">
    <source>
        <dbReference type="ARBA" id="ARBA00022741"/>
    </source>
</evidence>